<evidence type="ECO:0000256" key="3">
    <source>
        <dbReference type="ARBA" id="ARBA00011881"/>
    </source>
</evidence>
<dbReference type="InterPro" id="IPR015424">
    <property type="entry name" value="PyrdxlP-dep_Trfase"/>
</dbReference>
<evidence type="ECO:0000256" key="1">
    <source>
        <dbReference type="ARBA" id="ARBA00001933"/>
    </source>
</evidence>
<protein>
    <submittedName>
        <fullName evidence="6">Low-specificity L-threonine aldolase</fullName>
        <ecNumber evidence="6">4.-.-.-</ecNumber>
        <ecNumber evidence="6">4.1.2.5</ecNumber>
    </submittedName>
</protein>
<organism evidence="6 7">
    <name type="scientific">Buttiauxella gaviniae ATCC 51604</name>
    <dbReference type="NCBI Taxonomy" id="1354253"/>
    <lineage>
        <taxon>Bacteria</taxon>
        <taxon>Pseudomonadati</taxon>
        <taxon>Pseudomonadota</taxon>
        <taxon>Gammaproteobacteria</taxon>
        <taxon>Enterobacterales</taxon>
        <taxon>Enterobacteriaceae</taxon>
        <taxon>Buttiauxella</taxon>
    </lineage>
</organism>
<dbReference type="EC" id="4.-.-.-" evidence="6"/>
<evidence type="ECO:0000256" key="2">
    <source>
        <dbReference type="ARBA" id="ARBA00006966"/>
    </source>
</evidence>
<dbReference type="PANTHER" id="PTHR48097:SF9">
    <property type="entry name" value="L-THREONINE ALDOLASE"/>
    <property type="match status" value="1"/>
</dbReference>
<evidence type="ECO:0000313" key="6">
    <source>
        <dbReference type="EMBL" id="OAT23301.1"/>
    </source>
</evidence>
<comment type="caution">
    <text evidence="6">The sequence shown here is derived from an EMBL/GenBank/DDBJ whole genome shotgun (WGS) entry which is preliminary data.</text>
</comment>
<accession>A0A1B7I4N5</accession>
<comment type="similarity">
    <text evidence="2">Belongs to the threonine aldolase family.</text>
</comment>
<dbReference type="Pfam" id="PF01212">
    <property type="entry name" value="Beta_elim_lyase"/>
    <property type="match status" value="1"/>
</dbReference>
<name>A0A1B7I4N5_9ENTR</name>
<comment type="cofactor">
    <cofactor evidence="1">
        <name>pyridoxal 5'-phosphate</name>
        <dbReference type="ChEBI" id="CHEBI:597326"/>
    </cofactor>
</comment>
<dbReference type="Gene3D" id="3.40.640.10">
    <property type="entry name" value="Type I PLP-dependent aspartate aminotransferase-like (Major domain)"/>
    <property type="match status" value="1"/>
</dbReference>
<dbReference type="InterPro" id="IPR015421">
    <property type="entry name" value="PyrdxlP-dep_Trfase_major"/>
</dbReference>
<dbReference type="GO" id="GO:0006567">
    <property type="term" value="P:L-threonine catabolic process"/>
    <property type="evidence" value="ECO:0007669"/>
    <property type="project" value="TreeGrafter"/>
</dbReference>
<proteinExistence type="inferred from homology"/>
<gene>
    <name evidence="6" type="ORF">M977_00776</name>
</gene>
<keyword evidence="4" id="KW-0663">Pyridoxal phosphate</keyword>
<dbReference type="EC" id="4.1.2.5" evidence="6"/>
<dbReference type="InterPro" id="IPR015422">
    <property type="entry name" value="PyrdxlP-dep_Trfase_small"/>
</dbReference>
<dbReference type="Proteomes" id="UP000078504">
    <property type="component" value="Unassembled WGS sequence"/>
</dbReference>
<keyword evidence="6" id="KW-0456">Lyase</keyword>
<evidence type="ECO:0000259" key="5">
    <source>
        <dbReference type="Pfam" id="PF01212"/>
    </source>
</evidence>
<dbReference type="AlphaFoldDB" id="A0A1B7I4N5"/>
<evidence type="ECO:0000313" key="7">
    <source>
        <dbReference type="Proteomes" id="UP000078504"/>
    </source>
</evidence>
<dbReference type="InterPro" id="IPR001597">
    <property type="entry name" value="ArAA_b-elim_lyase/Thr_aldolase"/>
</dbReference>
<dbReference type="SUPFAM" id="SSF53383">
    <property type="entry name" value="PLP-dependent transferases"/>
    <property type="match status" value="1"/>
</dbReference>
<dbReference type="PANTHER" id="PTHR48097">
    <property type="entry name" value="L-THREONINE ALDOLASE-RELATED"/>
    <property type="match status" value="1"/>
</dbReference>
<evidence type="ECO:0000256" key="4">
    <source>
        <dbReference type="ARBA" id="ARBA00022898"/>
    </source>
</evidence>
<dbReference type="GO" id="GO:0006545">
    <property type="term" value="P:glycine biosynthetic process"/>
    <property type="evidence" value="ECO:0007669"/>
    <property type="project" value="TreeGrafter"/>
</dbReference>
<dbReference type="GO" id="GO:0005829">
    <property type="term" value="C:cytosol"/>
    <property type="evidence" value="ECO:0007669"/>
    <property type="project" value="TreeGrafter"/>
</dbReference>
<reference evidence="6 7" key="1">
    <citation type="submission" date="2016-04" db="EMBL/GenBank/DDBJ databases">
        <title>ATOL: Assembling a taxonomically balanced genome-scale reconstruction of the evolutionary history of the Enterobacteriaceae.</title>
        <authorList>
            <person name="Plunkett G.III."/>
            <person name="Neeno-Eckwall E.C."/>
            <person name="Glasner J.D."/>
            <person name="Perna N.T."/>
        </authorList>
    </citation>
    <scope>NUCLEOTIDE SEQUENCE [LARGE SCALE GENOMIC DNA]</scope>
    <source>
        <strain evidence="6 7">ATCC 51604</strain>
    </source>
</reference>
<sequence>MMMNNIEEERGRLRASCTVELKGFSQSTPAQMFQEMAEWAQSNDVTHDVYGEGAFIQHFEAKVAKLLGKQSAVFMPSGVMAQLIAVNIWCERKRLQRFGVHASSHLLLHEKQSYQALMQLHGVTVGHRLRPIVEEDLSAVAEPLGCLVVELPAREIGGQLPEWEELEALKKSAAQSGTTLHMDGARLWETKAYYQRSYAEIADGFSSVYVSAYKGLGGLAGALLAGDTDFIQQARLWQRRLGGNLVTQSPMVISTAMRFDKQLAILESCYQRTLSLAACLQTIPGIRILPRTPQVNMFHAYFDAEKTALLNARDDIARRHGYWLFSNMDEAEVPGWCKTEFYIGDSLLQMSDVQILDLFSELMGQVNKGN</sequence>
<dbReference type="Gene3D" id="3.90.1150.10">
    <property type="entry name" value="Aspartate Aminotransferase, domain 1"/>
    <property type="match status" value="1"/>
</dbReference>
<dbReference type="GO" id="GO:0008732">
    <property type="term" value="F:L-allo-threonine aldolase activity"/>
    <property type="evidence" value="ECO:0007669"/>
    <property type="project" value="TreeGrafter"/>
</dbReference>
<dbReference type="EMBL" id="LXEP01000006">
    <property type="protein sequence ID" value="OAT23301.1"/>
    <property type="molecule type" value="Genomic_DNA"/>
</dbReference>
<comment type="subunit">
    <text evidence="3">Homotetramer.</text>
</comment>
<feature type="domain" description="Aromatic amino acid beta-eliminating lyase/threonine aldolase" evidence="5">
    <location>
        <begin position="32"/>
        <end position="299"/>
    </location>
</feature>
<dbReference type="PATRIC" id="fig|1354253.4.peg.798"/>